<keyword evidence="4" id="KW-0249">Electron transport</keyword>
<dbReference type="EMBL" id="FTOG01000003">
    <property type="protein sequence ID" value="SIS67792.1"/>
    <property type="molecule type" value="Genomic_DNA"/>
</dbReference>
<proteinExistence type="predicted"/>
<dbReference type="SUPFAM" id="SSF46626">
    <property type="entry name" value="Cytochrome c"/>
    <property type="match status" value="1"/>
</dbReference>
<keyword evidence="5 6" id="KW-0408">Iron</keyword>
<dbReference type="InterPro" id="IPR002327">
    <property type="entry name" value="Cyt_c_1A/1B"/>
</dbReference>
<dbReference type="GO" id="GO:0009055">
    <property type="term" value="F:electron transfer activity"/>
    <property type="evidence" value="ECO:0007669"/>
    <property type="project" value="InterPro"/>
</dbReference>
<dbReference type="GO" id="GO:0020037">
    <property type="term" value="F:heme binding"/>
    <property type="evidence" value="ECO:0007669"/>
    <property type="project" value="InterPro"/>
</dbReference>
<dbReference type="GO" id="GO:0046872">
    <property type="term" value="F:metal ion binding"/>
    <property type="evidence" value="ECO:0007669"/>
    <property type="project" value="UniProtKB-KW"/>
</dbReference>
<dbReference type="STRING" id="453582.SAMN05421580_103183"/>
<dbReference type="OrthoDB" id="9805828at2"/>
<feature type="signal peptide" evidence="7">
    <location>
        <begin position="1"/>
        <end position="20"/>
    </location>
</feature>
<keyword evidence="1" id="KW-0813">Transport</keyword>
<evidence type="ECO:0000256" key="4">
    <source>
        <dbReference type="ARBA" id="ARBA00022982"/>
    </source>
</evidence>
<keyword evidence="7" id="KW-0732">Signal</keyword>
<keyword evidence="3 6" id="KW-0479">Metal-binding</keyword>
<dbReference type="PROSITE" id="PS51007">
    <property type="entry name" value="CYTC"/>
    <property type="match status" value="1"/>
</dbReference>
<dbReference type="InterPro" id="IPR009056">
    <property type="entry name" value="Cyt_c-like_dom"/>
</dbReference>
<evidence type="ECO:0000313" key="10">
    <source>
        <dbReference type="Proteomes" id="UP000186221"/>
    </source>
</evidence>
<evidence type="ECO:0000259" key="8">
    <source>
        <dbReference type="PROSITE" id="PS51007"/>
    </source>
</evidence>
<name>A0A1N7L1Q7_9RHOB</name>
<evidence type="ECO:0000256" key="2">
    <source>
        <dbReference type="ARBA" id="ARBA00022617"/>
    </source>
</evidence>
<evidence type="ECO:0000256" key="3">
    <source>
        <dbReference type="ARBA" id="ARBA00022723"/>
    </source>
</evidence>
<protein>
    <submittedName>
        <fullName evidence="9">Cytochrome c</fullName>
    </submittedName>
</protein>
<dbReference type="RefSeq" id="WP_076484186.1">
    <property type="nucleotide sequence ID" value="NZ_FTOG01000003.1"/>
</dbReference>
<feature type="chain" id="PRO_5012591314" evidence="7">
    <location>
        <begin position="21"/>
        <end position="138"/>
    </location>
</feature>
<organism evidence="9 10">
    <name type="scientific">Rhodobacter aestuarii</name>
    <dbReference type="NCBI Taxonomy" id="453582"/>
    <lineage>
        <taxon>Bacteria</taxon>
        <taxon>Pseudomonadati</taxon>
        <taxon>Pseudomonadota</taxon>
        <taxon>Alphaproteobacteria</taxon>
        <taxon>Rhodobacterales</taxon>
        <taxon>Rhodobacter group</taxon>
        <taxon>Rhodobacter</taxon>
    </lineage>
</organism>
<evidence type="ECO:0000256" key="6">
    <source>
        <dbReference type="PROSITE-ProRule" id="PRU00433"/>
    </source>
</evidence>
<evidence type="ECO:0000256" key="5">
    <source>
        <dbReference type="ARBA" id="ARBA00023004"/>
    </source>
</evidence>
<keyword evidence="2 6" id="KW-0349">Heme</keyword>
<dbReference type="InterPro" id="IPR036909">
    <property type="entry name" value="Cyt_c-like_dom_sf"/>
</dbReference>
<dbReference type="PANTHER" id="PTHR11961">
    <property type="entry name" value="CYTOCHROME C"/>
    <property type="match status" value="1"/>
</dbReference>
<feature type="domain" description="Cytochrome c" evidence="8">
    <location>
        <begin position="22"/>
        <end position="136"/>
    </location>
</feature>
<dbReference type="AlphaFoldDB" id="A0A1N7L1Q7"/>
<evidence type="ECO:0000313" key="9">
    <source>
        <dbReference type="EMBL" id="SIS67792.1"/>
    </source>
</evidence>
<evidence type="ECO:0000256" key="7">
    <source>
        <dbReference type="SAM" id="SignalP"/>
    </source>
</evidence>
<evidence type="ECO:0000256" key="1">
    <source>
        <dbReference type="ARBA" id="ARBA00022448"/>
    </source>
</evidence>
<accession>A0A1N7L1Q7</accession>
<reference evidence="10" key="1">
    <citation type="submission" date="2017-01" db="EMBL/GenBank/DDBJ databases">
        <authorList>
            <person name="Varghese N."/>
            <person name="Submissions S."/>
        </authorList>
    </citation>
    <scope>NUCLEOTIDE SEQUENCE [LARGE SCALE GENOMIC DNA]</scope>
    <source>
        <strain evidence="10">DSM 19945</strain>
    </source>
</reference>
<sequence>MKISLYATLAALALATPALAEGDVAAGEKEFTKCKTCHSITAPDGTDIVKGGKIGPNLYGVIGRQAGTYPDFKYKDSIVALGESGFVWTEEEIATYMTDPTKFLKEKLDDKKAKSGMTHKQSKKQEDIVAYLASVVAE</sequence>
<keyword evidence="10" id="KW-1185">Reference proteome</keyword>
<gene>
    <name evidence="9" type="ORF">SAMN05421580_103183</name>
</gene>
<dbReference type="Proteomes" id="UP000186221">
    <property type="component" value="Unassembled WGS sequence"/>
</dbReference>
<dbReference type="Gene3D" id="1.10.760.10">
    <property type="entry name" value="Cytochrome c-like domain"/>
    <property type="match status" value="1"/>
</dbReference>